<gene>
    <name evidence="2" type="ORF">GCM10022232_83340</name>
</gene>
<accession>A0ABP7TFC7</accession>
<evidence type="ECO:0000313" key="2">
    <source>
        <dbReference type="EMBL" id="GAA4025236.1"/>
    </source>
</evidence>
<organism evidence="2 3">
    <name type="scientific">Streptomyces plumbiresistens</name>
    <dbReference type="NCBI Taxonomy" id="511811"/>
    <lineage>
        <taxon>Bacteria</taxon>
        <taxon>Bacillati</taxon>
        <taxon>Actinomycetota</taxon>
        <taxon>Actinomycetes</taxon>
        <taxon>Kitasatosporales</taxon>
        <taxon>Streptomycetaceae</taxon>
        <taxon>Streptomyces</taxon>
    </lineage>
</organism>
<feature type="compositionally biased region" description="Basic and acidic residues" evidence="1">
    <location>
        <begin position="18"/>
        <end position="38"/>
    </location>
</feature>
<sequence length="61" mass="6880">MAARLQRKHQRAAPALPKKTDPRAHTVEDLRRTEDGLNHRPHKILGHRAPAGIYATELLTP</sequence>
<comment type="caution">
    <text evidence="2">The sequence shown here is derived from an EMBL/GenBank/DDBJ whole genome shotgun (WGS) entry which is preliminary data.</text>
</comment>
<dbReference type="EMBL" id="BAAAZX010000037">
    <property type="protein sequence ID" value="GAA4025236.1"/>
    <property type="molecule type" value="Genomic_DNA"/>
</dbReference>
<keyword evidence="3" id="KW-1185">Reference proteome</keyword>
<dbReference type="Proteomes" id="UP001500456">
    <property type="component" value="Unassembled WGS sequence"/>
</dbReference>
<proteinExistence type="predicted"/>
<feature type="compositionally biased region" description="Basic residues" evidence="1">
    <location>
        <begin position="1"/>
        <end position="11"/>
    </location>
</feature>
<protein>
    <recommendedName>
        <fullName evidence="4">Transposase</fullName>
    </recommendedName>
</protein>
<reference evidence="3" key="1">
    <citation type="journal article" date="2019" name="Int. J. Syst. Evol. Microbiol.">
        <title>The Global Catalogue of Microorganisms (GCM) 10K type strain sequencing project: providing services to taxonomists for standard genome sequencing and annotation.</title>
        <authorList>
            <consortium name="The Broad Institute Genomics Platform"/>
            <consortium name="The Broad Institute Genome Sequencing Center for Infectious Disease"/>
            <person name="Wu L."/>
            <person name="Ma J."/>
        </authorList>
    </citation>
    <scope>NUCLEOTIDE SEQUENCE [LARGE SCALE GENOMIC DNA]</scope>
    <source>
        <strain evidence="3">JCM 16924</strain>
    </source>
</reference>
<feature type="region of interest" description="Disordered" evidence="1">
    <location>
        <begin position="1"/>
        <end position="43"/>
    </location>
</feature>
<evidence type="ECO:0000256" key="1">
    <source>
        <dbReference type="SAM" id="MobiDB-lite"/>
    </source>
</evidence>
<evidence type="ECO:0008006" key="4">
    <source>
        <dbReference type="Google" id="ProtNLM"/>
    </source>
</evidence>
<evidence type="ECO:0000313" key="3">
    <source>
        <dbReference type="Proteomes" id="UP001500456"/>
    </source>
</evidence>
<name>A0ABP7TFC7_9ACTN</name>